<dbReference type="CDD" id="cd00038">
    <property type="entry name" value="CAP_ED"/>
    <property type="match status" value="1"/>
</dbReference>
<dbReference type="InterPro" id="IPR000595">
    <property type="entry name" value="cNMP-bd_dom"/>
</dbReference>
<dbReference type="PROSITE" id="PS50042">
    <property type="entry name" value="CNMP_BINDING_3"/>
    <property type="match status" value="1"/>
</dbReference>
<feature type="domain" description="Cyclic nucleotide-binding" evidence="1">
    <location>
        <begin position="9"/>
        <end position="104"/>
    </location>
</feature>
<reference evidence="2 3" key="1">
    <citation type="submission" date="2019-05" db="EMBL/GenBank/DDBJ databases">
        <authorList>
            <person name="Qu J.-H."/>
        </authorList>
    </citation>
    <scope>NUCLEOTIDE SEQUENCE [LARGE SCALE GENOMIC DNA]</scope>
    <source>
        <strain evidence="2 3">T17</strain>
    </source>
</reference>
<proteinExistence type="predicted"/>
<evidence type="ECO:0000313" key="2">
    <source>
        <dbReference type="EMBL" id="TLV01469.1"/>
    </source>
</evidence>
<accession>A0A5R9KZF1</accession>
<name>A0A5R9KZF1_9BACT</name>
<dbReference type="AlphaFoldDB" id="A0A5R9KZF1"/>
<keyword evidence="3" id="KW-1185">Reference proteome</keyword>
<sequence>MRVLFNIERLINPTPQEKAELEKVLHVRTIKKNAFFLQEGHVCKSIAFIEKGSVRYFYQLEDREVCKDFVFENGLIGSFASFFSQQPATLNIQAMEETQLIELNYPDVIYLYDHVPAWQKLGRIIAQDQFVRAEKREAALLKDLPEVRFRALIEEHPKIFKRVPLQYIASYLGITRETLSRYRNKVKNDK</sequence>
<dbReference type="SUPFAM" id="SSF51206">
    <property type="entry name" value="cAMP-binding domain-like"/>
    <property type="match status" value="1"/>
</dbReference>
<dbReference type="Gene3D" id="2.60.120.10">
    <property type="entry name" value="Jelly Rolls"/>
    <property type="match status" value="1"/>
</dbReference>
<comment type="caution">
    <text evidence="2">The sequence shown here is derived from an EMBL/GenBank/DDBJ whole genome shotgun (WGS) entry which is preliminary data.</text>
</comment>
<dbReference type="InterPro" id="IPR018490">
    <property type="entry name" value="cNMP-bd_dom_sf"/>
</dbReference>
<dbReference type="Pfam" id="PF00027">
    <property type="entry name" value="cNMP_binding"/>
    <property type="match status" value="1"/>
</dbReference>
<dbReference type="OrthoDB" id="663011at2"/>
<evidence type="ECO:0000313" key="3">
    <source>
        <dbReference type="Proteomes" id="UP000306402"/>
    </source>
</evidence>
<dbReference type="RefSeq" id="WP_138366840.1">
    <property type="nucleotide sequence ID" value="NZ_VCEJ01000004.1"/>
</dbReference>
<gene>
    <name evidence="2" type="ORF">FEN17_18755</name>
</gene>
<dbReference type="InterPro" id="IPR014710">
    <property type="entry name" value="RmlC-like_jellyroll"/>
</dbReference>
<dbReference type="Proteomes" id="UP000306402">
    <property type="component" value="Unassembled WGS sequence"/>
</dbReference>
<organism evidence="2 3">
    <name type="scientific">Dyadobacter luticola</name>
    <dbReference type="NCBI Taxonomy" id="1979387"/>
    <lineage>
        <taxon>Bacteria</taxon>
        <taxon>Pseudomonadati</taxon>
        <taxon>Bacteroidota</taxon>
        <taxon>Cytophagia</taxon>
        <taxon>Cytophagales</taxon>
        <taxon>Spirosomataceae</taxon>
        <taxon>Dyadobacter</taxon>
    </lineage>
</organism>
<evidence type="ECO:0000259" key="1">
    <source>
        <dbReference type="PROSITE" id="PS50042"/>
    </source>
</evidence>
<dbReference type="EMBL" id="VCEJ01000004">
    <property type="protein sequence ID" value="TLV01469.1"/>
    <property type="molecule type" value="Genomic_DNA"/>
</dbReference>
<protein>
    <submittedName>
        <fullName evidence="2">Crp/Fnr family transcriptional regulator</fullName>
    </submittedName>
</protein>